<keyword evidence="3" id="KW-1185">Reference proteome</keyword>
<dbReference type="STRING" id="1206085.SAMN05443575_4019"/>
<name>A0A1M5TS01_9ACTN</name>
<reference evidence="2 3" key="1">
    <citation type="submission" date="2016-11" db="EMBL/GenBank/DDBJ databases">
        <authorList>
            <person name="Jaros S."/>
            <person name="Januszkiewicz K."/>
            <person name="Wedrychowicz H."/>
        </authorList>
    </citation>
    <scope>NUCLEOTIDE SEQUENCE [LARGE SCALE GENOMIC DNA]</scope>
    <source>
        <strain evidence="2 3">DSM 45627</strain>
    </source>
</reference>
<protein>
    <recommendedName>
        <fullName evidence="1">Replication-associated protein ORF2/G2P domain-containing protein</fullName>
    </recommendedName>
</protein>
<organism evidence="2 3">
    <name type="scientific">Jatrophihabitans endophyticus</name>
    <dbReference type="NCBI Taxonomy" id="1206085"/>
    <lineage>
        <taxon>Bacteria</taxon>
        <taxon>Bacillati</taxon>
        <taxon>Actinomycetota</taxon>
        <taxon>Actinomycetes</taxon>
        <taxon>Jatrophihabitantales</taxon>
        <taxon>Jatrophihabitantaceae</taxon>
        <taxon>Jatrophihabitans</taxon>
    </lineage>
</organism>
<dbReference type="AlphaFoldDB" id="A0A1M5TS01"/>
<evidence type="ECO:0000313" key="3">
    <source>
        <dbReference type="Proteomes" id="UP000186132"/>
    </source>
</evidence>
<dbReference type="Pfam" id="PF23343">
    <property type="entry name" value="REP_ORF2-G2P"/>
    <property type="match status" value="1"/>
</dbReference>
<gene>
    <name evidence="2" type="ORF">SAMN05443575_4019</name>
</gene>
<dbReference type="Proteomes" id="UP000186132">
    <property type="component" value="Unassembled WGS sequence"/>
</dbReference>
<evidence type="ECO:0000313" key="2">
    <source>
        <dbReference type="EMBL" id="SHH53461.1"/>
    </source>
</evidence>
<evidence type="ECO:0000259" key="1">
    <source>
        <dbReference type="Pfam" id="PF23343"/>
    </source>
</evidence>
<accession>A0A1M5TS01</accession>
<feature type="domain" description="Replication-associated protein ORF2/G2P" evidence="1">
    <location>
        <begin position="26"/>
        <end position="135"/>
    </location>
</feature>
<dbReference type="InterPro" id="IPR056906">
    <property type="entry name" value="ORF2/G2P_dom"/>
</dbReference>
<dbReference type="EMBL" id="FQVU01000007">
    <property type="protein sequence ID" value="SHH53461.1"/>
    <property type="molecule type" value="Genomic_DNA"/>
</dbReference>
<sequence>MRSGEEGARRARRQVRHYVVSNRCDRMLTLTYRGSGNHDRDLLVDHLHDFWRTLRGEVGGSFPYLWVPELHPGGHGWHAHAALGAFVPIRTVRACWPHGDRIDLARKGRVGLSDAAVVERARIAARYIGKYLGKGFEESARALGRHRYECAQGFQPEVERFEAATRDELVGRLDARMGAHPLLRSWFSLPGDERQSFWLSWAVA</sequence>
<proteinExistence type="predicted"/>